<protein>
    <submittedName>
        <fullName evidence="2">Uncharacterized protein</fullName>
    </submittedName>
</protein>
<dbReference type="Proteomes" id="UP000050874">
    <property type="component" value="Unassembled WGS sequence"/>
</dbReference>
<comment type="caution">
    <text evidence="2">The sequence shown here is derived from an EMBL/GenBank/DDBJ whole genome shotgun (WGS) entry which is preliminary data.</text>
</comment>
<accession>A0A0R2PR75</accession>
<dbReference type="AlphaFoldDB" id="A0A0R2PR75"/>
<dbReference type="EMBL" id="LIAV01000097">
    <property type="protein sequence ID" value="KRO40542.1"/>
    <property type="molecule type" value="Genomic_DNA"/>
</dbReference>
<feature type="transmembrane region" description="Helical" evidence="1">
    <location>
        <begin position="60"/>
        <end position="81"/>
    </location>
</feature>
<keyword evidence="1" id="KW-0812">Transmembrane</keyword>
<name>A0A0R2PR75_9GAMM</name>
<evidence type="ECO:0000256" key="1">
    <source>
        <dbReference type="SAM" id="Phobius"/>
    </source>
</evidence>
<gene>
    <name evidence="2" type="ORF">ABR63_04890</name>
</gene>
<feature type="transmembrane region" description="Helical" evidence="1">
    <location>
        <begin position="12"/>
        <end position="34"/>
    </location>
</feature>
<organism evidence="2 3">
    <name type="scientific">SAR86 cluster bacterium BACL1 MAG-120920-bin57</name>
    <dbReference type="NCBI Taxonomy" id="1655571"/>
    <lineage>
        <taxon>Bacteria</taxon>
        <taxon>Pseudomonadati</taxon>
        <taxon>Pseudomonadota</taxon>
        <taxon>Gammaproteobacteria</taxon>
        <taxon>SAR86 cluster</taxon>
    </lineage>
</organism>
<feature type="transmembrane region" description="Helical" evidence="1">
    <location>
        <begin position="124"/>
        <end position="145"/>
    </location>
</feature>
<evidence type="ECO:0000313" key="3">
    <source>
        <dbReference type="Proteomes" id="UP000050874"/>
    </source>
</evidence>
<keyword evidence="1" id="KW-0472">Membrane</keyword>
<feature type="transmembrane region" description="Helical" evidence="1">
    <location>
        <begin position="93"/>
        <end position="112"/>
    </location>
</feature>
<keyword evidence="1" id="KW-1133">Transmembrane helix</keyword>
<evidence type="ECO:0000313" key="2">
    <source>
        <dbReference type="EMBL" id="KRO40542.1"/>
    </source>
</evidence>
<proteinExistence type="predicted"/>
<sequence length="146" mass="16298">MAISYGVTFLAMHISITSFSIAILAITFFETTLLERHMTKIKKGEIGTNAKSIEREYSEIFNLVGIGLGCILLSLLSGLIIGTDFSLELMLKIMFTLFSLIIYLVTFLGIKYANLKVKYAVRGIMVSFAMILLAYSVNSIFLINYL</sequence>
<reference evidence="3" key="1">
    <citation type="submission" date="2015-10" db="EMBL/GenBank/DDBJ databases">
        <title>Metagenome-Assembled Genomes uncover a global brackish microbiome.</title>
        <authorList>
            <person name="Hugerth L.W."/>
            <person name="Larsson J."/>
            <person name="Alneberg J."/>
            <person name="Lindh M.V."/>
            <person name="Legrand C."/>
            <person name="Pinhassi J."/>
            <person name="Andersson A."/>
        </authorList>
    </citation>
    <scope>NUCLEOTIDE SEQUENCE [LARGE SCALE GENOMIC DNA]</scope>
</reference>